<dbReference type="EMBL" id="BLXT01004479">
    <property type="protein sequence ID" value="GFO13081.1"/>
    <property type="molecule type" value="Genomic_DNA"/>
</dbReference>
<comment type="caution">
    <text evidence="2">The sequence shown here is derived from an EMBL/GenBank/DDBJ whole genome shotgun (WGS) entry which is preliminary data.</text>
</comment>
<feature type="region of interest" description="Disordered" evidence="1">
    <location>
        <begin position="51"/>
        <end position="83"/>
    </location>
</feature>
<evidence type="ECO:0000313" key="3">
    <source>
        <dbReference type="Proteomes" id="UP000735302"/>
    </source>
</evidence>
<sequence>MAFSLPTGPLGSASALSWTLEGCHKVLGYIKKKEKPKAVITQAAIASKQKPNVNKPNLATGKGSWEDKTIPSRLDNNSNSNTTTTTTITTITFTIPNHHHHLH</sequence>
<dbReference type="Proteomes" id="UP000735302">
    <property type="component" value="Unassembled WGS sequence"/>
</dbReference>
<reference evidence="2 3" key="1">
    <citation type="journal article" date="2021" name="Elife">
        <title>Chloroplast acquisition without the gene transfer in kleptoplastic sea slugs, Plakobranchus ocellatus.</title>
        <authorList>
            <person name="Maeda T."/>
            <person name="Takahashi S."/>
            <person name="Yoshida T."/>
            <person name="Shimamura S."/>
            <person name="Takaki Y."/>
            <person name="Nagai Y."/>
            <person name="Toyoda A."/>
            <person name="Suzuki Y."/>
            <person name="Arimoto A."/>
            <person name="Ishii H."/>
            <person name="Satoh N."/>
            <person name="Nishiyama T."/>
            <person name="Hasebe M."/>
            <person name="Maruyama T."/>
            <person name="Minagawa J."/>
            <person name="Obokata J."/>
            <person name="Shigenobu S."/>
        </authorList>
    </citation>
    <scope>NUCLEOTIDE SEQUENCE [LARGE SCALE GENOMIC DNA]</scope>
</reference>
<accession>A0AAV4B2L1</accession>
<name>A0AAV4B2L1_9GAST</name>
<evidence type="ECO:0000313" key="2">
    <source>
        <dbReference type="EMBL" id="GFO13081.1"/>
    </source>
</evidence>
<dbReference type="AlphaFoldDB" id="A0AAV4B2L1"/>
<proteinExistence type="predicted"/>
<organism evidence="2 3">
    <name type="scientific">Plakobranchus ocellatus</name>
    <dbReference type="NCBI Taxonomy" id="259542"/>
    <lineage>
        <taxon>Eukaryota</taxon>
        <taxon>Metazoa</taxon>
        <taxon>Spiralia</taxon>
        <taxon>Lophotrochozoa</taxon>
        <taxon>Mollusca</taxon>
        <taxon>Gastropoda</taxon>
        <taxon>Heterobranchia</taxon>
        <taxon>Euthyneura</taxon>
        <taxon>Panpulmonata</taxon>
        <taxon>Sacoglossa</taxon>
        <taxon>Placobranchoidea</taxon>
        <taxon>Plakobranchidae</taxon>
        <taxon>Plakobranchus</taxon>
    </lineage>
</organism>
<protein>
    <submittedName>
        <fullName evidence="2">Uncharacterized protein</fullName>
    </submittedName>
</protein>
<gene>
    <name evidence="2" type="ORF">PoB_003958600</name>
</gene>
<evidence type="ECO:0000256" key="1">
    <source>
        <dbReference type="SAM" id="MobiDB-lite"/>
    </source>
</evidence>
<keyword evidence="3" id="KW-1185">Reference proteome</keyword>